<dbReference type="Proteomes" id="UP001055303">
    <property type="component" value="Unassembled WGS sequence"/>
</dbReference>
<dbReference type="EMBL" id="BPQI01000200">
    <property type="protein sequence ID" value="GJD59294.1"/>
    <property type="molecule type" value="Genomic_DNA"/>
</dbReference>
<dbReference type="AlphaFoldDB" id="A0A564G7W3"/>
<protein>
    <submittedName>
        <fullName evidence="3">Uncharacterized protein</fullName>
    </submittedName>
</protein>
<reference evidence="2" key="2">
    <citation type="journal article" date="2021" name="Front. Microbiol.">
        <title>Comprehensive Comparative Genomics and Phenotyping of Methylobacterium Species.</title>
        <authorList>
            <person name="Alessa O."/>
            <person name="Ogura Y."/>
            <person name="Fujitani Y."/>
            <person name="Takami H."/>
            <person name="Hayashi T."/>
            <person name="Sahin N."/>
            <person name="Tani A."/>
        </authorList>
    </citation>
    <scope>NUCLEOTIDE SEQUENCE</scope>
    <source>
        <strain evidence="2">DSM 22415</strain>
    </source>
</reference>
<feature type="compositionally biased region" description="Basic and acidic residues" evidence="1">
    <location>
        <begin position="38"/>
        <end position="50"/>
    </location>
</feature>
<reference evidence="2" key="3">
    <citation type="submission" date="2021-08" db="EMBL/GenBank/DDBJ databases">
        <authorList>
            <person name="Tani A."/>
            <person name="Ola A."/>
            <person name="Ogura Y."/>
            <person name="Katsura K."/>
            <person name="Hayashi T."/>
        </authorList>
    </citation>
    <scope>NUCLEOTIDE SEQUENCE</scope>
    <source>
        <strain evidence="2">DSM 22415</strain>
    </source>
</reference>
<keyword evidence="5" id="KW-1185">Reference proteome</keyword>
<dbReference type="EMBL" id="CABFVH010000085">
    <property type="protein sequence ID" value="VUF16018.1"/>
    <property type="molecule type" value="Genomic_DNA"/>
</dbReference>
<evidence type="ECO:0000313" key="5">
    <source>
        <dbReference type="Proteomes" id="UP001055303"/>
    </source>
</evidence>
<name>A0A564G7W3_9HYPH</name>
<reference evidence="3 4" key="1">
    <citation type="submission" date="2019-06" db="EMBL/GenBank/DDBJ databases">
        <authorList>
            <person name="Rodrigo-Torres L."/>
            <person name="Arahal R. D."/>
            <person name="Lucena T."/>
        </authorList>
    </citation>
    <scope>NUCLEOTIDE SEQUENCE [LARGE SCALE GENOMIC DNA]</scope>
    <source>
        <strain evidence="3 4">SW08-7</strain>
    </source>
</reference>
<sequence>MPWNLIISFVVGFLNRWLATKRAEQALRDLGASTQRADSLREADRQEHAARQAGAAAADAADDPRDLRD</sequence>
<dbReference type="Proteomes" id="UP000401717">
    <property type="component" value="Unassembled WGS sequence"/>
</dbReference>
<accession>A0A564G7W3</accession>
<proteinExistence type="predicted"/>
<feature type="region of interest" description="Disordered" evidence="1">
    <location>
        <begin position="29"/>
        <end position="69"/>
    </location>
</feature>
<evidence type="ECO:0000313" key="4">
    <source>
        <dbReference type="Proteomes" id="UP000401717"/>
    </source>
</evidence>
<evidence type="ECO:0000313" key="2">
    <source>
        <dbReference type="EMBL" id="GJD59294.1"/>
    </source>
</evidence>
<dbReference type="RefSeq" id="WP_144769119.1">
    <property type="nucleotide sequence ID" value="NZ_BPQI01000200.1"/>
</dbReference>
<organism evidence="3 4">
    <name type="scientific">Methylobacterium dankookense</name>
    <dbReference type="NCBI Taxonomy" id="560405"/>
    <lineage>
        <taxon>Bacteria</taxon>
        <taxon>Pseudomonadati</taxon>
        <taxon>Pseudomonadota</taxon>
        <taxon>Alphaproteobacteria</taxon>
        <taxon>Hyphomicrobiales</taxon>
        <taxon>Methylobacteriaceae</taxon>
        <taxon>Methylobacterium</taxon>
    </lineage>
</organism>
<gene>
    <name evidence="2" type="ORF">IFDJLNFL_5222</name>
    <name evidence="3" type="ORF">MTDSW087_05767</name>
</gene>
<evidence type="ECO:0000313" key="3">
    <source>
        <dbReference type="EMBL" id="VUF16018.1"/>
    </source>
</evidence>
<dbReference type="OrthoDB" id="8006173at2"/>
<evidence type="ECO:0000256" key="1">
    <source>
        <dbReference type="SAM" id="MobiDB-lite"/>
    </source>
</evidence>